<reference evidence="1 2" key="1">
    <citation type="journal article" date="2022" name="Plant J.">
        <title>Chromosome-level genome of Camellia lanceoleosa provides a valuable resource for understanding genome evolution and self-incompatibility.</title>
        <authorList>
            <person name="Gong W."/>
            <person name="Xiao S."/>
            <person name="Wang L."/>
            <person name="Liao Z."/>
            <person name="Chang Y."/>
            <person name="Mo W."/>
            <person name="Hu G."/>
            <person name="Li W."/>
            <person name="Zhao G."/>
            <person name="Zhu H."/>
            <person name="Hu X."/>
            <person name="Ji K."/>
            <person name="Xiang X."/>
            <person name="Song Q."/>
            <person name="Yuan D."/>
            <person name="Jin S."/>
            <person name="Zhang L."/>
        </authorList>
    </citation>
    <scope>NUCLEOTIDE SEQUENCE [LARGE SCALE GENOMIC DNA]</scope>
    <source>
        <strain evidence="1">SQ_2022a</strain>
    </source>
</reference>
<accession>A0ACC0F7I2</accession>
<comment type="caution">
    <text evidence="1">The sequence shown here is derived from an EMBL/GenBank/DDBJ whole genome shotgun (WGS) entry which is preliminary data.</text>
</comment>
<name>A0ACC0F7I2_9ERIC</name>
<keyword evidence="2" id="KW-1185">Reference proteome</keyword>
<dbReference type="EMBL" id="CM045768">
    <property type="protein sequence ID" value="KAI7983361.1"/>
    <property type="molecule type" value="Genomic_DNA"/>
</dbReference>
<sequence length="160" mass="17968">MLAVVQKRFMGKRIKLRGFSTQTTTYTKPLNPPAISFETKEGGAMLSEAMAEGTAEGSVALVRGSHGRGFGDHGEYPEKRNSFDNFAELAREHVDIEAFKAQHSSLEQFTDSVIETTSVEDLHMILSYSRKKVNQVYDGEEENLMSQSYGEIDEKCRSEY</sequence>
<organism evidence="1 2">
    <name type="scientific">Camellia lanceoleosa</name>
    <dbReference type="NCBI Taxonomy" id="1840588"/>
    <lineage>
        <taxon>Eukaryota</taxon>
        <taxon>Viridiplantae</taxon>
        <taxon>Streptophyta</taxon>
        <taxon>Embryophyta</taxon>
        <taxon>Tracheophyta</taxon>
        <taxon>Spermatophyta</taxon>
        <taxon>Magnoliopsida</taxon>
        <taxon>eudicotyledons</taxon>
        <taxon>Gunneridae</taxon>
        <taxon>Pentapetalae</taxon>
        <taxon>asterids</taxon>
        <taxon>Ericales</taxon>
        <taxon>Theaceae</taxon>
        <taxon>Camellia</taxon>
    </lineage>
</organism>
<evidence type="ECO:0000313" key="1">
    <source>
        <dbReference type="EMBL" id="KAI7983361.1"/>
    </source>
</evidence>
<gene>
    <name evidence="1" type="ORF">LOK49_LG15G02420</name>
</gene>
<evidence type="ECO:0000313" key="2">
    <source>
        <dbReference type="Proteomes" id="UP001060215"/>
    </source>
</evidence>
<dbReference type="Proteomes" id="UP001060215">
    <property type="component" value="Chromosome 11"/>
</dbReference>
<protein>
    <submittedName>
        <fullName evidence="1">Uncharacterized protein</fullName>
    </submittedName>
</protein>
<proteinExistence type="predicted"/>